<reference evidence="1" key="1">
    <citation type="submission" date="2012-05" db="EMBL/GenBank/DDBJ databases">
        <authorList>
            <person name="Krishnakumar V."/>
            <person name="Cheung F."/>
            <person name="Xiao Y."/>
            <person name="Chan A."/>
            <person name="Moskal W.A."/>
            <person name="Town C.D."/>
        </authorList>
    </citation>
    <scope>NUCLEOTIDE SEQUENCE</scope>
</reference>
<name>I3SKY6_MEDTR</name>
<proteinExistence type="evidence at transcript level"/>
<sequence length="76" mass="8685">MSVVVRSRLLTSDKAKTMGMYVPKSPTAPESSEQRVVLSLRVDGRWKKVWRRRGVSGGGWSLEMLSCAMMVWWLEI</sequence>
<protein>
    <submittedName>
        <fullName evidence="1">Uncharacterized protein</fullName>
    </submittedName>
</protein>
<organism evidence="1">
    <name type="scientific">Medicago truncatula</name>
    <name type="common">Barrel medic</name>
    <name type="synonym">Medicago tribuloides</name>
    <dbReference type="NCBI Taxonomy" id="3880"/>
    <lineage>
        <taxon>Eukaryota</taxon>
        <taxon>Viridiplantae</taxon>
        <taxon>Streptophyta</taxon>
        <taxon>Embryophyta</taxon>
        <taxon>Tracheophyta</taxon>
        <taxon>Spermatophyta</taxon>
        <taxon>Magnoliopsida</taxon>
        <taxon>eudicotyledons</taxon>
        <taxon>Gunneridae</taxon>
        <taxon>Pentapetalae</taxon>
        <taxon>rosids</taxon>
        <taxon>fabids</taxon>
        <taxon>Fabales</taxon>
        <taxon>Fabaceae</taxon>
        <taxon>Papilionoideae</taxon>
        <taxon>50 kb inversion clade</taxon>
        <taxon>NPAAA clade</taxon>
        <taxon>Hologalegina</taxon>
        <taxon>IRL clade</taxon>
        <taxon>Trifolieae</taxon>
        <taxon>Medicago</taxon>
    </lineage>
</organism>
<evidence type="ECO:0000313" key="1">
    <source>
        <dbReference type="EMBL" id="AFK40928.1"/>
    </source>
</evidence>
<dbReference type="EMBL" id="BT141134">
    <property type="protein sequence ID" value="AFK40928.1"/>
    <property type="molecule type" value="mRNA"/>
</dbReference>
<accession>I3SKY6</accession>
<dbReference type="AlphaFoldDB" id="I3SKY6"/>